<evidence type="ECO:0000313" key="2">
    <source>
        <dbReference type="Proteomes" id="UP000027982"/>
    </source>
</evidence>
<dbReference type="eggNOG" id="COG3294">
    <property type="taxonomic scope" value="Bacteria"/>
</dbReference>
<dbReference type="EMBL" id="CP007139">
    <property type="protein sequence ID" value="AIE85325.1"/>
    <property type="molecule type" value="Genomic_DNA"/>
</dbReference>
<keyword evidence="2" id="KW-1185">Reference proteome</keyword>
<dbReference type="PANTHER" id="PTHR40517">
    <property type="entry name" value="METAL-DEPENDENT PHOSPHOHYDROLASE, HD SUPERFAMILY-RELATED"/>
    <property type="match status" value="1"/>
</dbReference>
<dbReference type="AlphaFoldDB" id="A0A068NRC6"/>
<dbReference type="SUPFAM" id="SSF109604">
    <property type="entry name" value="HD-domain/PDEase-like"/>
    <property type="match status" value="1"/>
</dbReference>
<dbReference type="HOGENOM" id="CLU_081221_0_0_0"/>
<dbReference type="InterPro" id="IPR003607">
    <property type="entry name" value="HD/PDEase_dom"/>
</dbReference>
<dbReference type="Proteomes" id="UP000027982">
    <property type="component" value="Chromosome"/>
</dbReference>
<dbReference type="STRING" id="661478.OP10G_1957"/>
<dbReference type="Gene3D" id="1.10.3210.10">
    <property type="entry name" value="Hypothetical protein af1432"/>
    <property type="match status" value="1"/>
</dbReference>
<sequence length="229" mass="25611">MEPVTVVGPKIITLKDVKNNPKIRKLIDGANEVMKAMGYTEHGHRHVGVVSGITGYILERISVPERTVELGQIAAYLHDIGNVINRVNHPLHGANIAFTLLNEMGMDITEIAPVLGAIGNHEELTGIPISSMSAALIIADKSDVHFSRVQNPLIETFDIHDRVNYAVQRSRVELKDEQRCIELMLEIDTKQATLMEYFEIFLSRMVMCRKSAEVLGYRFALSINGTYLE</sequence>
<dbReference type="CDD" id="cd00077">
    <property type="entry name" value="HDc"/>
    <property type="match status" value="1"/>
</dbReference>
<gene>
    <name evidence="1" type="ORF">OP10G_1957</name>
</gene>
<dbReference type="OrthoDB" id="247014at2"/>
<proteinExistence type="predicted"/>
<dbReference type="GO" id="GO:0016787">
    <property type="term" value="F:hydrolase activity"/>
    <property type="evidence" value="ECO:0007669"/>
    <property type="project" value="UniProtKB-KW"/>
</dbReference>
<organism evidence="1 2">
    <name type="scientific">Fimbriimonas ginsengisoli Gsoil 348</name>
    <dbReference type="NCBI Taxonomy" id="661478"/>
    <lineage>
        <taxon>Bacteria</taxon>
        <taxon>Bacillati</taxon>
        <taxon>Armatimonadota</taxon>
        <taxon>Fimbriimonadia</taxon>
        <taxon>Fimbriimonadales</taxon>
        <taxon>Fimbriimonadaceae</taxon>
        <taxon>Fimbriimonas</taxon>
    </lineage>
</organism>
<reference evidence="1 2" key="1">
    <citation type="journal article" date="2014" name="PLoS ONE">
        <title>The first complete genome sequence of the class fimbriimonadia in the phylum armatimonadetes.</title>
        <authorList>
            <person name="Hu Z.Y."/>
            <person name="Wang Y.Z."/>
            <person name="Im W.T."/>
            <person name="Wang S.Y."/>
            <person name="Zhao G.P."/>
            <person name="Zheng H.J."/>
            <person name="Quan Z.X."/>
        </authorList>
    </citation>
    <scope>NUCLEOTIDE SEQUENCE [LARGE SCALE GENOMIC DNA]</scope>
    <source>
        <strain evidence="1">Gsoil 348</strain>
    </source>
</reference>
<evidence type="ECO:0000313" key="1">
    <source>
        <dbReference type="EMBL" id="AIE85325.1"/>
    </source>
</evidence>
<protein>
    <submittedName>
        <fullName evidence="1">Metal dependent phosphohydrolase</fullName>
    </submittedName>
</protein>
<name>A0A068NRC6_FIMGI</name>
<dbReference type="InterPro" id="IPR039967">
    <property type="entry name" value="MJ1020-like"/>
</dbReference>
<accession>A0A068NRC6</accession>
<dbReference type="RefSeq" id="WP_038472914.1">
    <property type="nucleotide sequence ID" value="NZ_CP007139.1"/>
</dbReference>
<keyword evidence="1" id="KW-0378">Hydrolase</keyword>
<dbReference type="PANTHER" id="PTHR40517:SF1">
    <property type="entry name" value="METAL-DEPENDENT PHOSPHOHYDROLASE, HD SUPERFAMILY-RELATED"/>
    <property type="match status" value="1"/>
</dbReference>
<dbReference type="KEGG" id="fgi:OP10G_1957"/>